<gene>
    <name evidence="2" type="ORF">ACFQDI_00660</name>
</gene>
<evidence type="ECO:0000313" key="3">
    <source>
        <dbReference type="Proteomes" id="UP001596052"/>
    </source>
</evidence>
<feature type="transmembrane region" description="Helical" evidence="1">
    <location>
        <begin position="37"/>
        <end position="61"/>
    </location>
</feature>
<organism evidence="2 3">
    <name type="scientific">Prosthecobacter fluviatilis</name>
    <dbReference type="NCBI Taxonomy" id="445931"/>
    <lineage>
        <taxon>Bacteria</taxon>
        <taxon>Pseudomonadati</taxon>
        <taxon>Verrucomicrobiota</taxon>
        <taxon>Verrucomicrobiia</taxon>
        <taxon>Verrucomicrobiales</taxon>
        <taxon>Verrucomicrobiaceae</taxon>
        <taxon>Prosthecobacter</taxon>
    </lineage>
</organism>
<keyword evidence="1" id="KW-1133">Transmembrane helix</keyword>
<accession>A0ABW0KIN5</accession>
<evidence type="ECO:0000313" key="2">
    <source>
        <dbReference type="EMBL" id="MFC5453348.1"/>
    </source>
</evidence>
<dbReference type="Proteomes" id="UP001596052">
    <property type="component" value="Unassembled WGS sequence"/>
</dbReference>
<evidence type="ECO:0000256" key="1">
    <source>
        <dbReference type="SAM" id="Phobius"/>
    </source>
</evidence>
<keyword evidence="1" id="KW-0472">Membrane</keyword>
<protein>
    <submittedName>
        <fullName evidence="2">Uncharacterized protein</fullName>
    </submittedName>
</protein>
<sequence length="192" mass="20903">MSSSPFSFDIAGLFDLSPYLVKGGSAGNGVTLMIGDLYSWLLLGGGPLLVIAALVLVKVMYGRVKYFALEFGNGGFFGRIKAIGPSIVFGAALFLLGIAVTWLGWQVMGYSVTLTAQGLREVSRSQSVQYEWSDATSASERIKSTEFWVAFAKNGRKCRVSFQQRFIGEKLQDQAIAIAEHALAYSKIPRIK</sequence>
<dbReference type="RefSeq" id="WP_377162338.1">
    <property type="nucleotide sequence ID" value="NZ_JBHSMQ010000001.1"/>
</dbReference>
<keyword evidence="1" id="KW-0812">Transmembrane</keyword>
<keyword evidence="3" id="KW-1185">Reference proteome</keyword>
<feature type="transmembrane region" description="Helical" evidence="1">
    <location>
        <begin position="82"/>
        <end position="105"/>
    </location>
</feature>
<proteinExistence type="predicted"/>
<name>A0ABW0KIN5_9BACT</name>
<comment type="caution">
    <text evidence="2">The sequence shown here is derived from an EMBL/GenBank/DDBJ whole genome shotgun (WGS) entry which is preliminary data.</text>
</comment>
<dbReference type="EMBL" id="JBHSMQ010000001">
    <property type="protein sequence ID" value="MFC5453348.1"/>
    <property type="molecule type" value="Genomic_DNA"/>
</dbReference>
<reference evidence="3" key="1">
    <citation type="journal article" date="2019" name="Int. J. Syst. Evol. Microbiol.">
        <title>The Global Catalogue of Microorganisms (GCM) 10K type strain sequencing project: providing services to taxonomists for standard genome sequencing and annotation.</title>
        <authorList>
            <consortium name="The Broad Institute Genomics Platform"/>
            <consortium name="The Broad Institute Genome Sequencing Center for Infectious Disease"/>
            <person name="Wu L."/>
            <person name="Ma J."/>
        </authorList>
    </citation>
    <scope>NUCLEOTIDE SEQUENCE [LARGE SCALE GENOMIC DNA]</scope>
    <source>
        <strain evidence="3">CGMCC 4.1469</strain>
    </source>
</reference>